<evidence type="ECO:0000256" key="5">
    <source>
        <dbReference type="ARBA" id="ARBA00022989"/>
    </source>
</evidence>
<keyword evidence="6 7" id="KW-0472">Membrane</keyword>
<evidence type="ECO:0000256" key="4">
    <source>
        <dbReference type="ARBA" id="ARBA00022692"/>
    </source>
</evidence>
<feature type="domain" description="ABC transmembrane type-1" evidence="8">
    <location>
        <begin position="48"/>
        <end position="260"/>
    </location>
</feature>
<evidence type="ECO:0000259" key="8">
    <source>
        <dbReference type="PROSITE" id="PS50928"/>
    </source>
</evidence>
<evidence type="ECO:0000256" key="6">
    <source>
        <dbReference type="ARBA" id="ARBA00023136"/>
    </source>
</evidence>
<feature type="transmembrane region" description="Helical" evidence="7">
    <location>
        <begin position="55"/>
        <end position="75"/>
    </location>
</feature>
<feature type="transmembrane region" description="Helical" evidence="7">
    <location>
        <begin position="135"/>
        <end position="158"/>
    </location>
</feature>
<reference evidence="9 10" key="1">
    <citation type="submission" date="2014-04" db="EMBL/GenBank/DDBJ databases">
        <authorList>
            <person name="Bishop-Lilly K.A."/>
            <person name="Broomall S.M."/>
            <person name="Chain P.S."/>
            <person name="Chertkov O."/>
            <person name="Coyne S.R."/>
            <person name="Daligault H.E."/>
            <person name="Davenport K.W."/>
            <person name="Erkkila T."/>
            <person name="Frey K.G."/>
            <person name="Gibbons H.S."/>
            <person name="Gu W."/>
            <person name="Jaissle J."/>
            <person name="Johnson S.L."/>
            <person name="Koroleva G.I."/>
            <person name="Ladner J.T."/>
            <person name="Lo C.-C."/>
            <person name="Minogue T.D."/>
            <person name="Munk C."/>
            <person name="Palacios G.F."/>
            <person name="Redden C.L."/>
            <person name="Rosenzweig C.N."/>
            <person name="Scholz M.B."/>
            <person name="Teshima H."/>
            <person name="Xu Y."/>
        </authorList>
    </citation>
    <scope>NUCLEOTIDE SEQUENCE [LARGE SCALE GENOMIC DNA]</scope>
    <source>
        <strain evidence="9 10">8244</strain>
    </source>
</reference>
<dbReference type="CDD" id="cd06261">
    <property type="entry name" value="TM_PBP2"/>
    <property type="match status" value="1"/>
</dbReference>
<accession>A0A090ZKC9</accession>
<keyword evidence="10" id="KW-1185">Reference proteome</keyword>
<dbReference type="GO" id="GO:0055085">
    <property type="term" value="P:transmembrane transport"/>
    <property type="evidence" value="ECO:0007669"/>
    <property type="project" value="InterPro"/>
</dbReference>
<comment type="similarity">
    <text evidence="7">Belongs to the binding-protein-dependent transport system permease family.</text>
</comment>
<dbReference type="Proteomes" id="UP000029278">
    <property type="component" value="Unassembled WGS sequence"/>
</dbReference>
<dbReference type="GO" id="GO:0005886">
    <property type="term" value="C:plasma membrane"/>
    <property type="evidence" value="ECO:0007669"/>
    <property type="project" value="UniProtKB-SubCell"/>
</dbReference>
<evidence type="ECO:0000256" key="1">
    <source>
        <dbReference type="ARBA" id="ARBA00004651"/>
    </source>
</evidence>
<evidence type="ECO:0000256" key="2">
    <source>
        <dbReference type="ARBA" id="ARBA00022448"/>
    </source>
</evidence>
<evidence type="ECO:0000313" key="10">
    <source>
        <dbReference type="Proteomes" id="UP000029278"/>
    </source>
</evidence>
<comment type="subcellular location">
    <subcellularLocation>
        <location evidence="1 7">Cell membrane</location>
        <topology evidence="1 7">Multi-pass membrane protein</topology>
    </subcellularLocation>
</comment>
<dbReference type="InterPro" id="IPR051393">
    <property type="entry name" value="ABC_transporter_permease"/>
</dbReference>
<keyword evidence="4 7" id="KW-0812">Transmembrane</keyword>
<keyword evidence="3" id="KW-1003">Cell membrane</keyword>
<dbReference type="InterPro" id="IPR035906">
    <property type="entry name" value="MetI-like_sf"/>
</dbReference>
<dbReference type="InterPro" id="IPR000515">
    <property type="entry name" value="MetI-like"/>
</dbReference>
<feature type="transmembrane region" description="Helical" evidence="7">
    <location>
        <begin position="244"/>
        <end position="261"/>
    </location>
</feature>
<proteinExistence type="inferred from homology"/>
<keyword evidence="2 7" id="KW-0813">Transport</keyword>
<dbReference type="EMBL" id="JMQA01000017">
    <property type="protein sequence ID" value="KFN10720.1"/>
    <property type="molecule type" value="Genomic_DNA"/>
</dbReference>
<comment type="caution">
    <text evidence="9">The sequence shown here is derived from an EMBL/GenBank/DDBJ whole genome shotgun (WGS) entry which is preliminary data.</text>
</comment>
<dbReference type="PANTHER" id="PTHR30193">
    <property type="entry name" value="ABC TRANSPORTER PERMEASE PROTEIN"/>
    <property type="match status" value="1"/>
</dbReference>
<dbReference type="RefSeq" id="WP_240534128.1">
    <property type="nucleotide sequence ID" value="NZ_JAKOBR010000121.1"/>
</dbReference>
<dbReference type="Pfam" id="PF00528">
    <property type="entry name" value="BPD_transp_1"/>
    <property type="match status" value="1"/>
</dbReference>
<gene>
    <name evidence="9" type="ORF">DJ90_4072</name>
</gene>
<evidence type="ECO:0000256" key="3">
    <source>
        <dbReference type="ARBA" id="ARBA00022475"/>
    </source>
</evidence>
<evidence type="ECO:0000256" key="7">
    <source>
        <dbReference type="RuleBase" id="RU363032"/>
    </source>
</evidence>
<name>A0A090ZKC9_PAEMA</name>
<feature type="transmembrane region" description="Helical" evidence="7">
    <location>
        <begin position="187"/>
        <end position="207"/>
    </location>
</feature>
<sequence>MLFVILPMLASLLLSFTDYRIVNAPKFIGLANYTRLFDGTDQYFYNSLWVTFKYVALRVPLGLVFSFIVAFLLNMEFIRGKSVFRTIYYLPAIVPAVASSMIWIWLFSPDLGLFNSFLEALNLPTLDWLYSETTVVPSIVLMSPWGMGSTIIIFLAGLQGVPRSLYEAAIVDGAGPLRKFRHITIPMMTPIIFFNLIMGSIGAFQVFTEALIMTQGGPNNASLFYNYYIYRQAFQFGEMGQASAIAWILFMIILLVTVIFFRTSKSWVFYESEV</sequence>
<feature type="transmembrane region" description="Helical" evidence="7">
    <location>
        <begin position="87"/>
        <end position="106"/>
    </location>
</feature>
<keyword evidence="5 7" id="KW-1133">Transmembrane helix</keyword>
<dbReference type="PATRIC" id="fig|44252.3.peg.1176"/>
<protein>
    <submittedName>
        <fullName evidence="9">Binding--dependent transport system inner membrane component family protein</fullName>
    </submittedName>
</protein>
<dbReference type="HOGENOM" id="CLU_016047_0_2_9"/>
<organism evidence="9 10">
    <name type="scientific">Paenibacillus macerans</name>
    <name type="common">Bacillus macerans</name>
    <dbReference type="NCBI Taxonomy" id="44252"/>
    <lineage>
        <taxon>Bacteria</taxon>
        <taxon>Bacillati</taxon>
        <taxon>Bacillota</taxon>
        <taxon>Bacilli</taxon>
        <taxon>Bacillales</taxon>
        <taxon>Paenibacillaceae</taxon>
        <taxon>Paenibacillus</taxon>
    </lineage>
</organism>
<dbReference type="SUPFAM" id="SSF161098">
    <property type="entry name" value="MetI-like"/>
    <property type="match status" value="1"/>
</dbReference>
<dbReference type="GeneID" id="77007092"/>
<dbReference type="Gene3D" id="1.10.3720.10">
    <property type="entry name" value="MetI-like"/>
    <property type="match status" value="1"/>
</dbReference>
<dbReference type="STRING" id="44252.DJ90_4072"/>
<dbReference type="PROSITE" id="PS50928">
    <property type="entry name" value="ABC_TM1"/>
    <property type="match status" value="1"/>
</dbReference>
<dbReference type="PANTHER" id="PTHR30193:SF1">
    <property type="entry name" value="ABC TRANSPORTER PERMEASE PROTEIN YESP-RELATED"/>
    <property type="match status" value="1"/>
</dbReference>
<evidence type="ECO:0000313" key="9">
    <source>
        <dbReference type="EMBL" id="KFN10720.1"/>
    </source>
</evidence>
<dbReference type="AlphaFoldDB" id="A0A090ZKC9"/>